<reference evidence="3" key="1">
    <citation type="journal article" date="2019" name="Int. J. Syst. Evol. Microbiol.">
        <title>The Global Catalogue of Microorganisms (GCM) 10K type strain sequencing project: providing services to taxonomists for standard genome sequencing and annotation.</title>
        <authorList>
            <consortium name="The Broad Institute Genomics Platform"/>
            <consortium name="The Broad Institute Genome Sequencing Center for Infectious Disease"/>
            <person name="Wu L."/>
            <person name="Ma J."/>
        </authorList>
    </citation>
    <scope>NUCLEOTIDE SEQUENCE [LARGE SCALE GENOMIC DNA]</scope>
    <source>
        <strain evidence="3">JCM 13378</strain>
    </source>
</reference>
<feature type="transmembrane region" description="Helical" evidence="1">
    <location>
        <begin position="76"/>
        <end position="94"/>
    </location>
</feature>
<sequence length="244" mass="28477">MSNMVLKKGLYHIAFLVCAILLLAGLQDYDLLQQLISNTKREELSLLTLEQLVFFNLMLGTLVWASFYFRGVSNRATIIEFGMLIPLHNFIYYGSHKLLAELQYGLYFKIHVGVLAAFTFAFLFKKRQMFKRWCAWKLQNILPGLARAIVRTTMPTHLDFRLRRVINWYIVLEVVYFLYMLGYVIMMGIPNSGSIYVTEKDSGHIHSSFVYTVLYQVIGVVFLVEIVFAIRKDWDEPDFLISRN</sequence>
<comment type="caution">
    <text evidence="2">The sequence shown here is derived from an EMBL/GenBank/DDBJ whole genome shotgun (WGS) entry which is preliminary data.</text>
</comment>
<feature type="transmembrane region" description="Helical" evidence="1">
    <location>
        <begin position="166"/>
        <end position="189"/>
    </location>
</feature>
<protein>
    <submittedName>
        <fullName evidence="2">Uncharacterized protein</fullName>
    </submittedName>
</protein>
<dbReference type="Proteomes" id="UP001501757">
    <property type="component" value="Unassembled WGS sequence"/>
</dbReference>
<dbReference type="EMBL" id="BAAAEI010000017">
    <property type="protein sequence ID" value="GAA0363279.1"/>
    <property type="molecule type" value="Genomic_DNA"/>
</dbReference>
<keyword evidence="1" id="KW-0812">Transmembrane</keyword>
<accession>A0ABN0XGK2</accession>
<keyword evidence="3" id="KW-1185">Reference proteome</keyword>
<evidence type="ECO:0000313" key="3">
    <source>
        <dbReference type="Proteomes" id="UP001501757"/>
    </source>
</evidence>
<organism evidence="2 3">
    <name type="scientific">Bowmanella denitrificans</name>
    <dbReference type="NCBI Taxonomy" id="366582"/>
    <lineage>
        <taxon>Bacteria</taxon>
        <taxon>Pseudomonadati</taxon>
        <taxon>Pseudomonadota</taxon>
        <taxon>Gammaproteobacteria</taxon>
        <taxon>Alteromonadales</taxon>
        <taxon>Alteromonadaceae</taxon>
        <taxon>Bowmanella</taxon>
    </lineage>
</organism>
<dbReference type="RefSeq" id="WP_343845943.1">
    <property type="nucleotide sequence ID" value="NZ_BAAAEI010000017.1"/>
</dbReference>
<keyword evidence="1" id="KW-0472">Membrane</keyword>
<proteinExistence type="predicted"/>
<keyword evidence="1" id="KW-1133">Transmembrane helix</keyword>
<evidence type="ECO:0000313" key="2">
    <source>
        <dbReference type="EMBL" id="GAA0363279.1"/>
    </source>
</evidence>
<feature type="transmembrane region" description="Helical" evidence="1">
    <location>
        <begin position="52"/>
        <end position="69"/>
    </location>
</feature>
<gene>
    <name evidence="2" type="ORF">GCM10009092_29560</name>
</gene>
<feature type="transmembrane region" description="Helical" evidence="1">
    <location>
        <begin position="106"/>
        <end position="124"/>
    </location>
</feature>
<evidence type="ECO:0000256" key="1">
    <source>
        <dbReference type="SAM" id="Phobius"/>
    </source>
</evidence>
<feature type="transmembrane region" description="Helical" evidence="1">
    <location>
        <begin position="209"/>
        <end position="230"/>
    </location>
</feature>
<name>A0ABN0XGK2_9ALTE</name>